<dbReference type="GeneID" id="16069932"/>
<evidence type="ECO:0008006" key="3">
    <source>
        <dbReference type="Google" id="ProtNLM"/>
    </source>
</evidence>
<dbReference type="EMBL" id="GL832983">
    <property type="protein sequence ID" value="EGD78438.1"/>
    <property type="molecule type" value="Genomic_DNA"/>
</dbReference>
<dbReference type="KEGG" id="sre:PTSG_09133"/>
<keyword evidence="2" id="KW-1185">Reference proteome</keyword>
<gene>
    <name evidence="1" type="ORF">PTSG_09133</name>
</gene>
<dbReference type="AlphaFoldDB" id="F2UMT9"/>
<protein>
    <recommendedName>
        <fullName evidence="3">Heterokaryon incompatibility domain-containing protein</fullName>
    </recommendedName>
</protein>
<evidence type="ECO:0000313" key="1">
    <source>
        <dbReference type="EMBL" id="EGD78438.1"/>
    </source>
</evidence>
<name>F2UMT9_SALR5</name>
<dbReference type="OrthoDB" id="423576at2759"/>
<dbReference type="InParanoid" id="F2UMT9"/>
<dbReference type="Proteomes" id="UP000007799">
    <property type="component" value="Unassembled WGS sequence"/>
</dbReference>
<evidence type="ECO:0000313" key="2">
    <source>
        <dbReference type="Proteomes" id="UP000007799"/>
    </source>
</evidence>
<accession>F2UMT9</accession>
<reference evidence="1" key="1">
    <citation type="submission" date="2009-08" db="EMBL/GenBank/DDBJ databases">
        <title>Annotation of Salpingoeca rosetta.</title>
        <authorList>
            <consortium name="The Broad Institute Genome Sequencing Platform"/>
            <person name="Russ C."/>
            <person name="Cuomo C."/>
            <person name="Burger G."/>
            <person name="Gray M.W."/>
            <person name="Holland P.W.H."/>
            <person name="King N."/>
            <person name="Lang F.B.F."/>
            <person name="Roger A.J."/>
            <person name="Ruiz-Trillo I."/>
            <person name="Young S.K."/>
            <person name="Zeng Q."/>
            <person name="Gargeya S."/>
            <person name="Alvarado L."/>
            <person name="Berlin A."/>
            <person name="Chapman S.B."/>
            <person name="Chen Z."/>
            <person name="Freedman E."/>
            <person name="Gellesch M."/>
            <person name="Goldberg J."/>
            <person name="Griggs A."/>
            <person name="Gujja S."/>
            <person name="Heilman E."/>
            <person name="Heiman D."/>
            <person name="Howarth C."/>
            <person name="Mehta T."/>
            <person name="Neiman D."/>
            <person name="Pearson M."/>
            <person name="Roberts A."/>
            <person name="Saif S."/>
            <person name="Shea T."/>
            <person name="Shenoy N."/>
            <person name="Sisk P."/>
            <person name="Stolte C."/>
            <person name="Sykes S."/>
            <person name="White J."/>
            <person name="Yandava C."/>
            <person name="Haas B."/>
            <person name="Nusbaum C."/>
            <person name="Birren B."/>
        </authorList>
    </citation>
    <scope>NUCLEOTIDE SEQUENCE [LARGE SCALE GENOMIC DNA]</scope>
    <source>
        <strain evidence="1">ATCC 50818</strain>
    </source>
</reference>
<sequence length="413" mass="46600">MSSTLQQPLLPLHSDKDGAVEDFGRARRALLPETVALADLWTTRGPPQYCGLSGGAQALKERVSSVLKNWKFQAKCRQIGANPTLQRLRIVKQSGLPPMRVLPAAWLKARNGACRIPRSHEGLTVDAEQAVCTSIVNKCRPVIVMVSHRWLDPDNHRPDDEDNSKAKALFEFTKWLEWKIQRDDVTGVPKSQHPLIFLWIDWACINQGDDIPETEENMPQLMKARAPYIDSLSVYTACCHLVTCFEGAGPDDYGSRPWCLVERIAAYVYIPNGQLPFIVQDGFVHQQQLPTRSKREVIDPLQYLDKANEHDAPHIRDLTAALLGRRQLIVRPPCNSDSWGVNVSTVRIGATITALELRADSVVTEAPTSDEQDEDTVVFDYKRGDDEDEQREETIDQVDPECREYREVDVQVV</sequence>
<organism evidence="2">
    <name type="scientific">Salpingoeca rosetta (strain ATCC 50818 / BSB-021)</name>
    <dbReference type="NCBI Taxonomy" id="946362"/>
    <lineage>
        <taxon>Eukaryota</taxon>
        <taxon>Choanoflagellata</taxon>
        <taxon>Craspedida</taxon>
        <taxon>Salpingoecidae</taxon>
        <taxon>Salpingoeca</taxon>
    </lineage>
</organism>
<proteinExistence type="predicted"/>
<dbReference type="RefSeq" id="XP_004989387.1">
    <property type="nucleotide sequence ID" value="XM_004989330.1"/>
</dbReference>